<dbReference type="GO" id="GO:0016757">
    <property type="term" value="F:glycosyltransferase activity"/>
    <property type="evidence" value="ECO:0007669"/>
    <property type="project" value="UniProtKB-KW"/>
</dbReference>
<dbReference type="Gene3D" id="3.90.550.10">
    <property type="entry name" value="Spore Coat Polysaccharide Biosynthesis Protein SpsA, Chain A"/>
    <property type="match status" value="1"/>
</dbReference>
<dbReference type="SUPFAM" id="SSF53448">
    <property type="entry name" value="Nucleotide-diphospho-sugar transferases"/>
    <property type="match status" value="1"/>
</dbReference>
<evidence type="ECO:0000256" key="4">
    <source>
        <dbReference type="ARBA" id="ARBA00022692"/>
    </source>
</evidence>
<dbReference type="RefSeq" id="WP_367878063.1">
    <property type="nucleotide sequence ID" value="NZ_JBFNXX010000008.1"/>
</dbReference>
<dbReference type="PANTHER" id="PTHR48090:SF3">
    <property type="entry name" value="UNDECAPRENYL-PHOSPHATE 4-DEOXY-4-FORMAMIDO-L-ARABINOSE TRANSFERASE"/>
    <property type="match status" value="1"/>
</dbReference>
<evidence type="ECO:0000259" key="9">
    <source>
        <dbReference type="Pfam" id="PF00535"/>
    </source>
</evidence>
<keyword evidence="6 8" id="KW-1133">Transmembrane helix</keyword>
<proteinExistence type="predicted"/>
<gene>
    <name evidence="10" type="ORF">AB2B41_12140</name>
</gene>
<reference evidence="10 11" key="1">
    <citation type="submission" date="2024-07" db="EMBL/GenBank/DDBJ databases">
        <title>Marimonas sp.nov., isolated from tidal-flat sediment.</title>
        <authorList>
            <person name="Jayan J.N."/>
            <person name="Lee S.S."/>
        </authorList>
    </citation>
    <scope>NUCLEOTIDE SEQUENCE [LARGE SCALE GENOMIC DNA]</scope>
    <source>
        <strain evidence="10 11">MJW-29</strain>
    </source>
</reference>
<evidence type="ECO:0000313" key="11">
    <source>
        <dbReference type="Proteomes" id="UP001556098"/>
    </source>
</evidence>
<evidence type="ECO:0000256" key="2">
    <source>
        <dbReference type="ARBA" id="ARBA00022676"/>
    </source>
</evidence>
<feature type="domain" description="Glycosyltransferase 2-like" evidence="9">
    <location>
        <begin position="11"/>
        <end position="145"/>
    </location>
</feature>
<dbReference type="CDD" id="cd04187">
    <property type="entry name" value="DPM1_like_bac"/>
    <property type="match status" value="1"/>
</dbReference>
<keyword evidence="4 8" id="KW-0812">Transmembrane</keyword>
<organism evidence="10 11">
    <name type="scientific">Sulfitobacter sediminis</name>
    <dbReference type="NCBI Taxonomy" id="3234186"/>
    <lineage>
        <taxon>Bacteria</taxon>
        <taxon>Pseudomonadati</taxon>
        <taxon>Pseudomonadota</taxon>
        <taxon>Alphaproteobacteria</taxon>
        <taxon>Rhodobacterales</taxon>
        <taxon>Roseobacteraceae</taxon>
        <taxon>Sulfitobacter</taxon>
    </lineage>
</organism>
<evidence type="ECO:0000256" key="6">
    <source>
        <dbReference type="ARBA" id="ARBA00022989"/>
    </source>
</evidence>
<dbReference type="PANTHER" id="PTHR48090">
    <property type="entry name" value="UNDECAPRENYL-PHOSPHATE 4-DEOXY-4-FORMAMIDO-L-ARABINOSE TRANSFERASE-RELATED"/>
    <property type="match status" value="1"/>
</dbReference>
<protein>
    <submittedName>
        <fullName evidence="10">Glycosyltransferase family 2 protein</fullName>
        <ecNumber evidence="10">2.4.-.-</ecNumber>
    </submittedName>
</protein>
<evidence type="ECO:0000256" key="7">
    <source>
        <dbReference type="ARBA" id="ARBA00023136"/>
    </source>
</evidence>
<feature type="transmembrane region" description="Helical" evidence="8">
    <location>
        <begin position="267"/>
        <end position="292"/>
    </location>
</feature>
<dbReference type="EC" id="2.4.-.-" evidence="10"/>
<keyword evidence="11" id="KW-1185">Reference proteome</keyword>
<dbReference type="InterPro" id="IPR050256">
    <property type="entry name" value="Glycosyltransferase_2"/>
</dbReference>
<evidence type="ECO:0000256" key="5">
    <source>
        <dbReference type="ARBA" id="ARBA00022985"/>
    </source>
</evidence>
<dbReference type="InterPro" id="IPR029044">
    <property type="entry name" value="Nucleotide-diphossugar_trans"/>
</dbReference>
<feature type="transmembrane region" description="Helical" evidence="8">
    <location>
        <begin position="234"/>
        <end position="255"/>
    </location>
</feature>
<dbReference type="Pfam" id="PF00535">
    <property type="entry name" value="Glycos_transf_2"/>
    <property type="match status" value="1"/>
</dbReference>
<comment type="caution">
    <text evidence="10">The sequence shown here is derived from an EMBL/GenBank/DDBJ whole genome shotgun (WGS) entry which is preliminary data.</text>
</comment>
<sequence>MNTTASSVDISVVVPVYNSEATLEPLTERILAVLAQMGKSGEIIFVDDGSSDGSWEVLENLAIHHPANVVAVQLRRNFGQHNAIMCGFGEVRGSIVVTMDDDLQNPPEEITKLVGALENSQYDVIYAQYGKRYHAGWRNFGSRTVQAFYRYIFQTDISPNSFRALRSELLPELLNYQLNYTYIDGLLNWCTTRIGAVRVKHAAREVGRSGYSVKTLLLLALNVFTNFSIMPLQLVSVMGVLIALLGLMGAVFYLVQYAVAQIVVPGFATIVIVILVVGGAQMLALGIIGEYLGRLHLNMNRKPQYIVRQRRGRPVARTFVAAQKIQEPDIDA</sequence>
<keyword evidence="2 10" id="KW-0328">Glycosyltransferase</keyword>
<accession>A0ABV3RP58</accession>
<keyword evidence="5" id="KW-0448">Lipopolysaccharide biosynthesis</keyword>
<dbReference type="Proteomes" id="UP001556098">
    <property type="component" value="Unassembled WGS sequence"/>
</dbReference>
<keyword evidence="7 8" id="KW-0472">Membrane</keyword>
<keyword evidence="3 10" id="KW-0808">Transferase</keyword>
<dbReference type="InterPro" id="IPR001173">
    <property type="entry name" value="Glyco_trans_2-like"/>
</dbReference>
<keyword evidence="1" id="KW-1003">Cell membrane</keyword>
<dbReference type="EMBL" id="JBFNXX010000008">
    <property type="protein sequence ID" value="MEW9920358.1"/>
    <property type="molecule type" value="Genomic_DNA"/>
</dbReference>
<name>A0ABV3RP58_9RHOB</name>
<evidence type="ECO:0000256" key="3">
    <source>
        <dbReference type="ARBA" id="ARBA00022679"/>
    </source>
</evidence>
<evidence type="ECO:0000256" key="8">
    <source>
        <dbReference type="SAM" id="Phobius"/>
    </source>
</evidence>
<evidence type="ECO:0000313" key="10">
    <source>
        <dbReference type="EMBL" id="MEW9920358.1"/>
    </source>
</evidence>
<evidence type="ECO:0000256" key="1">
    <source>
        <dbReference type="ARBA" id="ARBA00022475"/>
    </source>
</evidence>